<gene>
    <name evidence="1" type="ORF">GCM10023082_62900</name>
</gene>
<comment type="caution">
    <text evidence="1">The sequence shown here is derived from an EMBL/GenBank/DDBJ whole genome shotgun (WGS) entry which is preliminary data.</text>
</comment>
<proteinExistence type="predicted"/>
<dbReference type="EMBL" id="BAABEP010000084">
    <property type="protein sequence ID" value="GAA3759957.1"/>
    <property type="molecule type" value="Genomic_DNA"/>
</dbReference>
<evidence type="ECO:0000313" key="1">
    <source>
        <dbReference type="EMBL" id="GAA3759957.1"/>
    </source>
</evidence>
<dbReference type="Proteomes" id="UP001499884">
    <property type="component" value="Unassembled WGS sequence"/>
</dbReference>
<name>A0ABP7GBD6_9ACTN</name>
<accession>A0ABP7GBD6</accession>
<organism evidence="1 2">
    <name type="scientific">Streptomyces tremellae</name>
    <dbReference type="NCBI Taxonomy" id="1124239"/>
    <lineage>
        <taxon>Bacteria</taxon>
        <taxon>Bacillati</taxon>
        <taxon>Actinomycetota</taxon>
        <taxon>Actinomycetes</taxon>
        <taxon>Kitasatosporales</taxon>
        <taxon>Streptomycetaceae</taxon>
        <taxon>Streptomyces</taxon>
    </lineage>
</organism>
<protein>
    <submittedName>
        <fullName evidence="1">Uncharacterized protein</fullName>
    </submittedName>
</protein>
<reference evidence="2" key="1">
    <citation type="journal article" date="2019" name="Int. J. Syst. Evol. Microbiol.">
        <title>The Global Catalogue of Microorganisms (GCM) 10K type strain sequencing project: providing services to taxonomists for standard genome sequencing and annotation.</title>
        <authorList>
            <consortium name="The Broad Institute Genomics Platform"/>
            <consortium name="The Broad Institute Genome Sequencing Center for Infectious Disease"/>
            <person name="Wu L."/>
            <person name="Ma J."/>
        </authorList>
    </citation>
    <scope>NUCLEOTIDE SEQUENCE [LARGE SCALE GENOMIC DNA]</scope>
    <source>
        <strain evidence="2">JCM 30846</strain>
    </source>
</reference>
<keyword evidence="2" id="KW-1185">Reference proteome</keyword>
<evidence type="ECO:0000313" key="2">
    <source>
        <dbReference type="Proteomes" id="UP001499884"/>
    </source>
</evidence>
<sequence>MRPRALSAETVRRPVSVLTDGGIMSFDEEWASARSAAADNARMRLAGAAGGGAGADYKVTSPDLKAVGNDAQSLFHQFESDAFHAGANTGTAADTLSADGFATGSALWTAWDTWRTQAETLLSACAHIHNHLEDTVVSHKNHEETLISNFSIAEIDKHFT</sequence>